<gene>
    <name evidence="1" type="ORF">H8S22_12950</name>
</gene>
<dbReference type="Proteomes" id="UP000635828">
    <property type="component" value="Unassembled WGS sequence"/>
</dbReference>
<dbReference type="EMBL" id="JACOOS010000016">
    <property type="protein sequence ID" value="MBC5678468.1"/>
    <property type="molecule type" value="Genomic_DNA"/>
</dbReference>
<evidence type="ECO:0000313" key="2">
    <source>
        <dbReference type="Proteomes" id="UP000635828"/>
    </source>
</evidence>
<proteinExistence type="predicted"/>
<accession>A0ABR7FUH3</accession>
<dbReference type="Gene3D" id="1.25.40.20">
    <property type="entry name" value="Ankyrin repeat-containing domain"/>
    <property type="match status" value="1"/>
</dbReference>
<evidence type="ECO:0000313" key="1">
    <source>
        <dbReference type="EMBL" id="MBC5678468.1"/>
    </source>
</evidence>
<reference evidence="1 2" key="1">
    <citation type="submission" date="2020-08" db="EMBL/GenBank/DDBJ databases">
        <title>Genome public.</title>
        <authorList>
            <person name="Liu C."/>
            <person name="Sun Q."/>
        </authorList>
    </citation>
    <scope>NUCLEOTIDE SEQUENCE [LARGE SCALE GENOMIC DNA]</scope>
    <source>
        <strain evidence="1 2">NSJ-7</strain>
    </source>
</reference>
<organism evidence="1 2">
    <name type="scientific">Anaerostipes hominis</name>
    <name type="common">ex Liu et al. 2021</name>
    <dbReference type="NCBI Taxonomy" id="2763018"/>
    <lineage>
        <taxon>Bacteria</taxon>
        <taxon>Bacillati</taxon>
        <taxon>Bacillota</taxon>
        <taxon>Clostridia</taxon>
        <taxon>Lachnospirales</taxon>
        <taxon>Lachnospiraceae</taxon>
        <taxon>Anaerostipes</taxon>
    </lineage>
</organism>
<comment type="caution">
    <text evidence="1">The sequence shown here is derived from an EMBL/GenBank/DDBJ whole genome shotgun (WGS) entry which is preliminary data.</text>
</comment>
<protein>
    <submittedName>
        <fullName evidence="1">Ankyrin repeat domain-containing protein</fullName>
    </submittedName>
</protein>
<name>A0ABR7FUH3_9FIRM</name>
<sequence length="232" mass="26419">MLQQNLEGNNQTDFYKADSVSFAILGGSYSNAEILIRDGKVDYTQNPEDGECVTWSFICALGNKKSFRAIQKLGYKPTDLEVFHAYENSDMETFQYLLHKDYSIYVQEDGDNILDSVCLDSPDKAWTFCKRGLYASESNLKSLIWIGKGDVVKKIIESKKTKGVVRKEELLQESINIGDLSMVKYFVENGANVNRYLYDKTKDYSYTSMHMASGRESSKIVSYLKRHGGDIH</sequence>
<dbReference type="RefSeq" id="WP_034550217.1">
    <property type="nucleotide sequence ID" value="NZ_JACOOS010000016.1"/>
</dbReference>
<dbReference type="SUPFAM" id="SSF48403">
    <property type="entry name" value="Ankyrin repeat"/>
    <property type="match status" value="1"/>
</dbReference>
<dbReference type="InterPro" id="IPR036770">
    <property type="entry name" value="Ankyrin_rpt-contain_sf"/>
</dbReference>
<keyword evidence="2" id="KW-1185">Reference proteome</keyword>